<accession>A0A813E1E6</accession>
<evidence type="ECO:0000256" key="1">
    <source>
        <dbReference type="ARBA" id="ARBA00003701"/>
    </source>
</evidence>
<dbReference type="NCBIfam" id="NF033816">
    <property type="entry name" value="Cj0069_fam"/>
    <property type="match status" value="2"/>
</dbReference>
<dbReference type="Proteomes" id="UP000654075">
    <property type="component" value="Unassembled WGS sequence"/>
</dbReference>
<dbReference type="SUPFAM" id="SSF56059">
    <property type="entry name" value="Glutathione synthetase ATP-binding domain-like"/>
    <property type="match status" value="2"/>
</dbReference>
<dbReference type="EMBL" id="CAJNNV010005208">
    <property type="protein sequence ID" value="CAE8591776.1"/>
    <property type="molecule type" value="Genomic_DNA"/>
</dbReference>
<evidence type="ECO:0000313" key="9">
    <source>
        <dbReference type="EMBL" id="CAE8591776.1"/>
    </source>
</evidence>
<dbReference type="SUPFAM" id="SSF47616">
    <property type="entry name" value="GST C-terminal domain-like"/>
    <property type="match status" value="1"/>
</dbReference>
<name>A0A813E1E6_POLGL</name>
<dbReference type="OMA" id="DFIPRDG"/>
<keyword evidence="4" id="KW-0808">Transferase</keyword>
<reference evidence="9" key="1">
    <citation type="submission" date="2021-02" db="EMBL/GenBank/DDBJ databases">
        <authorList>
            <person name="Dougan E. K."/>
            <person name="Rhodes N."/>
            <person name="Thang M."/>
            <person name="Chan C."/>
        </authorList>
    </citation>
    <scope>NUCLEOTIDE SEQUENCE</scope>
</reference>
<protein>
    <recommendedName>
        <fullName evidence="3">glutathione transferase</fullName>
        <ecNumber evidence="3">2.5.1.18</ecNumber>
    </recommendedName>
</protein>
<dbReference type="InterPro" id="IPR050213">
    <property type="entry name" value="GST_superfamily"/>
</dbReference>
<dbReference type="PANTHER" id="PTHR11571:SF222">
    <property type="entry name" value="GLUTATHIONE TRANSFERASE"/>
    <property type="match status" value="1"/>
</dbReference>
<dbReference type="AlphaFoldDB" id="A0A813E1E6"/>
<comment type="catalytic activity">
    <reaction evidence="5">
        <text>RX + glutathione = an S-substituted glutathione + a halide anion + H(+)</text>
        <dbReference type="Rhea" id="RHEA:16437"/>
        <dbReference type="ChEBI" id="CHEBI:15378"/>
        <dbReference type="ChEBI" id="CHEBI:16042"/>
        <dbReference type="ChEBI" id="CHEBI:17792"/>
        <dbReference type="ChEBI" id="CHEBI:57925"/>
        <dbReference type="ChEBI" id="CHEBI:90779"/>
        <dbReference type="EC" id="2.5.1.18"/>
    </reaction>
</comment>
<dbReference type="OrthoDB" id="10256152at2759"/>
<evidence type="ECO:0000256" key="3">
    <source>
        <dbReference type="ARBA" id="ARBA00012452"/>
    </source>
</evidence>
<dbReference type="InterPro" id="IPR049212">
    <property type="entry name" value="DUF6815"/>
</dbReference>
<feature type="domain" description="GST N-terminal" evidence="7">
    <location>
        <begin position="968"/>
        <end position="1053"/>
    </location>
</feature>
<evidence type="ECO:0000256" key="2">
    <source>
        <dbReference type="ARBA" id="ARBA00005861"/>
    </source>
</evidence>
<proteinExistence type="inferred from homology"/>
<evidence type="ECO:0000313" key="10">
    <source>
        <dbReference type="Proteomes" id="UP000654075"/>
    </source>
</evidence>
<feature type="compositionally biased region" description="Polar residues" evidence="6">
    <location>
        <begin position="90"/>
        <end position="100"/>
    </location>
</feature>
<feature type="compositionally biased region" description="Basic and acidic residues" evidence="6">
    <location>
        <begin position="50"/>
        <end position="80"/>
    </location>
</feature>
<evidence type="ECO:0000256" key="4">
    <source>
        <dbReference type="ARBA" id="ARBA00022679"/>
    </source>
</evidence>
<dbReference type="EC" id="2.5.1.18" evidence="3"/>
<dbReference type="PROSITE" id="PS50405">
    <property type="entry name" value="GST_CTER"/>
    <property type="match status" value="1"/>
</dbReference>
<dbReference type="InterPro" id="IPR010987">
    <property type="entry name" value="Glutathione-S-Trfase_C-like"/>
</dbReference>
<dbReference type="Pfam" id="PF20668">
    <property type="entry name" value="DUF6815"/>
    <property type="match status" value="2"/>
</dbReference>
<dbReference type="InterPro" id="IPR036249">
    <property type="entry name" value="Thioredoxin-like_sf"/>
</dbReference>
<feature type="region of interest" description="Disordered" evidence="6">
    <location>
        <begin position="45"/>
        <end position="100"/>
    </location>
</feature>
<dbReference type="Pfam" id="PF14497">
    <property type="entry name" value="GST_C_3"/>
    <property type="match status" value="1"/>
</dbReference>
<sequence>MAAVEKRIDSEDGIAYTFEELAEFYKRKFKKAAVLAYWDECKPVKRKRAEAKAEPKAKVKAEPKGRAKADPKSAAAEKPRSLGRPARAGETNSSKPVDISSLTKVSKDDLGLLPQPDRPRFKTALVGIYVRSQPYGGSDKSSNGHRYDTIPFANGMITAGMSCQLIHYVHDEHDKFFDVVKNFDALIVRCNPGQIKGDGGNQSKFDDGMRAMRKLGIQVWPSPDVMEFMGAKDALCKIATMSIGLEDTLAYYDPADFAAGFKKTMAFQPRVIKQNRGSSGEGIWIIKLKSGDYCKSFGERSCADDEVLDLMEANDNHSEEHTVGEFIEFCVNGKTGKSGTWTSNGAGKYLEGGKAAGGQLVDQRFCPRIVEGELRYNMASDELVGIIHKKPKEGGISAVGGTGSIYTYYGPKEKKFVSLTKSFLKDDLSKVMPALGLDSEPIPLWWTTDFILSSPEGTAAKDEKWIVGEFNCSCVGISKCLPAYCKEDTPEACYNDIPKKDLAEVRRMGGLVGQKGLDILLKSMRTSGKVCKAGESFSAGPVDVSALKKIGKDDMGLLAQPVKPKFKTALVGIYVRSQPYGGSDKSSNGHRYDTIPFANGMINAGMSCQLIHYVNEEHDKFFDVVKNFDALIVRCNPGQIKGDGGNQSKFDDGMRAMRKLGIQVWPSPDVMEFMGAKDALCKIATMSIGLEDTLAYYDPADFAAGFKKTMAFQPRVIKQNRGSSGEGIWIIKLKSGDYCKSFGERSCADDEVLDLMEANDNHSEEHTVGEFIEFCVNGKTGKSGTWTSNGAGKYLEGGKAAGGQLVDQRFCPRIVEGELRYNMVSDELVGIIHKKPKEGGISAVGGTGSIYTYYSPNEKKFTSLTKSFLKDDLPKVMPALGLGSEPIPLWWTTDFILSSPEGTATKDEKWIVGEFNCSCVGISKCLPAYCKEDTPEACYNDIPKKDALEAKRMGDLMGKKGLAILNTIVPEFGYWAIRGLGAPCRMMLAFGGVTVKESSYTMGAAADWFGKDKPRLAASNPLMNLPWFKDGDRVTTQSNAVLLQVAARCRLGGRGKQEGDVQQLLCDVYDLRDTFCNTMYWYKGVVRTVTEYNAAKATYFEKKAGPFFDKYESWLKLHGSAFFAGPRPTAADFHIWEMLDQHELYAKDLGQASPCSTRPALKAFYDKFRAMEKLQAYFNSESYKLPCNVTTLAFWSGPGSSIPADAPK</sequence>
<dbReference type="PROSITE" id="PS50404">
    <property type="entry name" value="GST_NTER"/>
    <property type="match status" value="1"/>
</dbReference>
<dbReference type="Gene3D" id="1.20.1050.10">
    <property type="match status" value="1"/>
</dbReference>
<dbReference type="PANTHER" id="PTHR11571">
    <property type="entry name" value="GLUTATHIONE S-TRANSFERASE"/>
    <property type="match status" value="1"/>
</dbReference>
<dbReference type="GO" id="GO:0006749">
    <property type="term" value="P:glutathione metabolic process"/>
    <property type="evidence" value="ECO:0007669"/>
    <property type="project" value="TreeGrafter"/>
</dbReference>
<keyword evidence="10" id="KW-1185">Reference proteome</keyword>
<evidence type="ECO:0000259" key="8">
    <source>
        <dbReference type="PROSITE" id="PS50405"/>
    </source>
</evidence>
<dbReference type="InterPro" id="IPR004046">
    <property type="entry name" value="GST_C"/>
</dbReference>
<gene>
    <name evidence="9" type="ORF">PGLA1383_LOCUS10439</name>
</gene>
<dbReference type="SUPFAM" id="SSF52833">
    <property type="entry name" value="Thioredoxin-like"/>
    <property type="match status" value="1"/>
</dbReference>
<dbReference type="InterPro" id="IPR004045">
    <property type="entry name" value="Glutathione_S-Trfase_N"/>
</dbReference>
<dbReference type="Pfam" id="PF02798">
    <property type="entry name" value="GST_N"/>
    <property type="match status" value="1"/>
</dbReference>
<comment type="caution">
    <text evidence="9">The sequence shown here is derived from an EMBL/GenBank/DDBJ whole genome shotgun (WGS) entry which is preliminary data.</text>
</comment>
<dbReference type="InterPro" id="IPR036282">
    <property type="entry name" value="Glutathione-S-Trfase_C_sf"/>
</dbReference>
<evidence type="ECO:0000256" key="5">
    <source>
        <dbReference type="ARBA" id="ARBA00047960"/>
    </source>
</evidence>
<dbReference type="GO" id="GO:0004364">
    <property type="term" value="F:glutathione transferase activity"/>
    <property type="evidence" value="ECO:0007669"/>
    <property type="project" value="UniProtKB-EC"/>
</dbReference>
<evidence type="ECO:0000256" key="6">
    <source>
        <dbReference type="SAM" id="MobiDB-lite"/>
    </source>
</evidence>
<feature type="domain" description="GST C-terminal" evidence="8">
    <location>
        <begin position="1054"/>
        <end position="1192"/>
    </location>
</feature>
<comment type="similarity">
    <text evidence="2">Belongs to the GST superfamily. Mu family.</text>
</comment>
<comment type="function">
    <text evidence="1">Conjugation of reduced glutathione to a wide number of exogenous and endogenous hydrophobic electrophiles.</text>
</comment>
<organism evidence="9 10">
    <name type="scientific">Polarella glacialis</name>
    <name type="common">Dinoflagellate</name>
    <dbReference type="NCBI Taxonomy" id="89957"/>
    <lineage>
        <taxon>Eukaryota</taxon>
        <taxon>Sar</taxon>
        <taxon>Alveolata</taxon>
        <taxon>Dinophyceae</taxon>
        <taxon>Suessiales</taxon>
        <taxon>Suessiaceae</taxon>
        <taxon>Polarella</taxon>
    </lineage>
</organism>
<dbReference type="Gene3D" id="3.40.30.10">
    <property type="entry name" value="Glutaredoxin"/>
    <property type="match status" value="1"/>
</dbReference>
<evidence type="ECO:0000259" key="7">
    <source>
        <dbReference type="PROSITE" id="PS50404"/>
    </source>
</evidence>